<dbReference type="SUPFAM" id="SSF46785">
    <property type="entry name" value="Winged helix' DNA-binding domain"/>
    <property type="match status" value="1"/>
</dbReference>
<protein>
    <submittedName>
        <fullName evidence="5">DNA-binding GntR family transcriptional regulator</fullName>
    </submittedName>
</protein>
<dbReference type="InterPro" id="IPR028978">
    <property type="entry name" value="Chorismate_lyase_/UTRA_dom_sf"/>
</dbReference>
<comment type="caution">
    <text evidence="5">The sequence shown here is derived from an EMBL/GenBank/DDBJ whole genome shotgun (WGS) entry which is preliminary data.</text>
</comment>
<dbReference type="Proteomes" id="UP000518892">
    <property type="component" value="Unassembled WGS sequence"/>
</dbReference>
<dbReference type="PANTHER" id="PTHR44846:SF1">
    <property type="entry name" value="MANNOSYL-D-GLYCERATE TRANSPORT_METABOLISM SYSTEM REPRESSOR MNGR-RELATED"/>
    <property type="match status" value="1"/>
</dbReference>
<dbReference type="InterPro" id="IPR000524">
    <property type="entry name" value="Tscrpt_reg_HTH_GntR"/>
</dbReference>
<evidence type="ECO:0000256" key="3">
    <source>
        <dbReference type="ARBA" id="ARBA00023163"/>
    </source>
</evidence>
<accession>A0A7W5ETT8</accession>
<dbReference type="GO" id="GO:0003677">
    <property type="term" value="F:DNA binding"/>
    <property type="evidence" value="ECO:0007669"/>
    <property type="project" value="UniProtKB-KW"/>
</dbReference>
<dbReference type="SMART" id="SM00345">
    <property type="entry name" value="HTH_GNTR"/>
    <property type="match status" value="1"/>
</dbReference>
<evidence type="ECO:0000313" key="6">
    <source>
        <dbReference type="Proteomes" id="UP000518892"/>
    </source>
</evidence>
<organism evidence="5 6">
    <name type="scientific">Halomonas stenophila</name>
    <dbReference type="NCBI Taxonomy" id="795312"/>
    <lineage>
        <taxon>Bacteria</taxon>
        <taxon>Pseudomonadati</taxon>
        <taxon>Pseudomonadota</taxon>
        <taxon>Gammaproteobacteria</taxon>
        <taxon>Oceanospirillales</taxon>
        <taxon>Halomonadaceae</taxon>
        <taxon>Halomonas</taxon>
    </lineage>
</organism>
<evidence type="ECO:0000256" key="1">
    <source>
        <dbReference type="ARBA" id="ARBA00023015"/>
    </source>
</evidence>
<dbReference type="GO" id="GO:0003700">
    <property type="term" value="F:DNA-binding transcription factor activity"/>
    <property type="evidence" value="ECO:0007669"/>
    <property type="project" value="InterPro"/>
</dbReference>
<reference evidence="5 6" key="1">
    <citation type="submission" date="2020-08" db="EMBL/GenBank/DDBJ databases">
        <title>Genomic Encyclopedia of Type Strains, Phase III (KMG-III): the genomes of soil and plant-associated and newly described type strains.</title>
        <authorList>
            <person name="Whitman W."/>
        </authorList>
    </citation>
    <scope>NUCLEOTIDE SEQUENCE [LARGE SCALE GENOMIC DNA]</scope>
    <source>
        <strain evidence="5 6">CECT 7744</strain>
    </source>
</reference>
<keyword evidence="1" id="KW-0805">Transcription regulation</keyword>
<dbReference type="RefSeq" id="WP_343065564.1">
    <property type="nucleotide sequence ID" value="NZ_JACHXR010000003.1"/>
</dbReference>
<dbReference type="Gene3D" id="1.10.10.10">
    <property type="entry name" value="Winged helix-like DNA-binding domain superfamily/Winged helix DNA-binding domain"/>
    <property type="match status" value="1"/>
</dbReference>
<evidence type="ECO:0000259" key="4">
    <source>
        <dbReference type="PROSITE" id="PS50949"/>
    </source>
</evidence>
<dbReference type="AlphaFoldDB" id="A0A7W5ETT8"/>
<keyword evidence="6" id="KW-1185">Reference proteome</keyword>
<dbReference type="InterPro" id="IPR050679">
    <property type="entry name" value="Bact_HTH_transcr_reg"/>
</dbReference>
<evidence type="ECO:0000256" key="2">
    <source>
        <dbReference type="ARBA" id="ARBA00023125"/>
    </source>
</evidence>
<dbReference type="PROSITE" id="PS50949">
    <property type="entry name" value="HTH_GNTR"/>
    <property type="match status" value="1"/>
</dbReference>
<gene>
    <name evidence="5" type="ORF">FHR97_001400</name>
</gene>
<keyword evidence="3" id="KW-0804">Transcription</keyword>
<dbReference type="Gene3D" id="3.40.1410.10">
    <property type="entry name" value="Chorismate lyase-like"/>
    <property type="match status" value="1"/>
</dbReference>
<dbReference type="InterPro" id="IPR036390">
    <property type="entry name" value="WH_DNA-bd_sf"/>
</dbReference>
<dbReference type="Pfam" id="PF07702">
    <property type="entry name" value="UTRA"/>
    <property type="match status" value="1"/>
</dbReference>
<dbReference type="CDD" id="cd07377">
    <property type="entry name" value="WHTH_GntR"/>
    <property type="match status" value="1"/>
</dbReference>
<name>A0A7W5ETT8_9GAMM</name>
<dbReference type="GO" id="GO:0045892">
    <property type="term" value="P:negative regulation of DNA-templated transcription"/>
    <property type="evidence" value="ECO:0007669"/>
    <property type="project" value="TreeGrafter"/>
</dbReference>
<evidence type="ECO:0000313" key="5">
    <source>
        <dbReference type="EMBL" id="MBB3230551.1"/>
    </source>
</evidence>
<dbReference type="InterPro" id="IPR011663">
    <property type="entry name" value="UTRA"/>
</dbReference>
<dbReference type="SUPFAM" id="SSF64288">
    <property type="entry name" value="Chorismate lyase-like"/>
    <property type="match status" value="1"/>
</dbReference>
<sequence>MLSLLVDRISRHLEQSPRSPKYLCMRDAIIELIVEGWLPEGTRLPTEQELAAALPLSLGTVQKALRDLVESGELYRQRRLGTFVAGGDHRREITTPAFGFLRPDGTRVRMVFIRLLKRERLTRQGAWSELLGDGPSGHVRLVRQDRIDGAFDCHTEIYLRGDMAGSLLEMPAEALEHESVLPLLEARGRLTVSHAENRVRLVRLPKAAARVMLPDLAETPPLGLRLETLYRLADDITVAWQIMHIPANDYRLSLRTQLR</sequence>
<dbReference type="Pfam" id="PF00392">
    <property type="entry name" value="GntR"/>
    <property type="match status" value="1"/>
</dbReference>
<feature type="domain" description="HTH gntR-type" evidence="4">
    <location>
        <begin position="19"/>
        <end position="87"/>
    </location>
</feature>
<dbReference type="EMBL" id="JACHXR010000003">
    <property type="protein sequence ID" value="MBB3230551.1"/>
    <property type="molecule type" value="Genomic_DNA"/>
</dbReference>
<dbReference type="PANTHER" id="PTHR44846">
    <property type="entry name" value="MANNOSYL-D-GLYCERATE TRANSPORT/METABOLISM SYSTEM REPRESSOR MNGR-RELATED"/>
    <property type="match status" value="1"/>
</dbReference>
<keyword evidence="2 5" id="KW-0238">DNA-binding</keyword>
<proteinExistence type="predicted"/>
<dbReference type="InterPro" id="IPR036388">
    <property type="entry name" value="WH-like_DNA-bd_sf"/>
</dbReference>